<dbReference type="EMBL" id="JACHIW010000002">
    <property type="protein sequence ID" value="MBB5159518.1"/>
    <property type="molecule type" value="Genomic_DNA"/>
</dbReference>
<keyword evidence="2" id="KW-1185">Reference proteome</keyword>
<dbReference type="Proteomes" id="UP000584374">
    <property type="component" value="Unassembled WGS sequence"/>
</dbReference>
<evidence type="ECO:0000313" key="2">
    <source>
        <dbReference type="Proteomes" id="UP000584374"/>
    </source>
</evidence>
<dbReference type="AlphaFoldDB" id="A0A840QJP0"/>
<organism evidence="1 2">
    <name type="scientific">Saccharopolyspora phatthalungensis</name>
    <dbReference type="NCBI Taxonomy" id="664693"/>
    <lineage>
        <taxon>Bacteria</taxon>
        <taxon>Bacillati</taxon>
        <taxon>Actinomycetota</taxon>
        <taxon>Actinomycetes</taxon>
        <taxon>Pseudonocardiales</taxon>
        <taxon>Pseudonocardiaceae</taxon>
        <taxon>Saccharopolyspora</taxon>
    </lineage>
</organism>
<evidence type="ECO:0000313" key="1">
    <source>
        <dbReference type="EMBL" id="MBB5159518.1"/>
    </source>
</evidence>
<proteinExistence type="predicted"/>
<reference evidence="1 2" key="1">
    <citation type="submission" date="2020-08" db="EMBL/GenBank/DDBJ databases">
        <title>Sequencing the genomes of 1000 actinobacteria strains.</title>
        <authorList>
            <person name="Klenk H.-P."/>
        </authorList>
    </citation>
    <scope>NUCLEOTIDE SEQUENCE [LARGE SCALE GENOMIC DNA]</scope>
    <source>
        <strain evidence="1 2">DSM 45584</strain>
    </source>
</reference>
<name>A0A840QJP0_9PSEU</name>
<gene>
    <name evidence="1" type="ORF">BJ970_007117</name>
</gene>
<protein>
    <submittedName>
        <fullName evidence="1">Uncharacterized protein</fullName>
    </submittedName>
</protein>
<comment type="caution">
    <text evidence="1">The sequence shown here is derived from an EMBL/GenBank/DDBJ whole genome shotgun (WGS) entry which is preliminary data.</text>
</comment>
<sequence>MSVVASAPEQEYGGRAATAVVEMFVGHDFEDDDDLPFSSHQYMIQFRDFEQDLDREKQTMWDAYRSISATGRYHLFATLDLQVRADPQD</sequence>
<accession>A0A840QJP0</accession>
<dbReference type="RefSeq" id="WP_184731962.1">
    <property type="nucleotide sequence ID" value="NZ_JACHIW010000002.1"/>
</dbReference>